<sequence>MSYLLKEITIRTNNTVEGMEKIEEVWKDINSGKLPLLFDSEGLFSQGISPVSRYSNYESDENGEYDFSILAVNTDFFQELEFKVKEGKYKKYEFFGDTIEVCTKNAWKEVWKEQKEKVIKRAYSIDYESTVPAEYSKDKKVHCYLYIAIDSI</sequence>
<dbReference type="AlphaFoldDB" id="A0A017H2Q6"/>
<comment type="caution">
    <text evidence="1">The sequence shown here is derived from an EMBL/GenBank/DDBJ whole genome shotgun (WGS) entry which is preliminary data.</text>
</comment>
<dbReference type="InterPro" id="IPR011256">
    <property type="entry name" value="Reg_factor_effector_dom_sf"/>
</dbReference>
<dbReference type="EMBL" id="AUZI01000010">
    <property type="protein sequence ID" value="KID49911.1"/>
    <property type="molecule type" value="Genomic_DNA"/>
</dbReference>
<accession>A0A017H2Q6</accession>
<dbReference type="PANTHER" id="PTHR36444:SF2">
    <property type="entry name" value="TRANSCRIPTIONAL REGULATOR PROTEIN YOBU-RELATED"/>
    <property type="match status" value="1"/>
</dbReference>
<gene>
    <name evidence="1" type="ORF">C095_01960</name>
</gene>
<organism evidence="1 2">
    <name type="scientific">Fusobacterium necrophorum subsp. funduliforme B35</name>
    <dbReference type="NCBI Taxonomy" id="1226633"/>
    <lineage>
        <taxon>Bacteria</taxon>
        <taxon>Fusobacteriati</taxon>
        <taxon>Fusobacteriota</taxon>
        <taxon>Fusobacteriia</taxon>
        <taxon>Fusobacteriales</taxon>
        <taxon>Fusobacteriaceae</taxon>
        <taxon>Fusobacterium</taxon>
    </lineage>
</organism>
<protein>
    <recommendedName>
        <fullName evidence="3">AraC family transcriptional regulator</fullName>
    </recommendedName>
</protein>
<dbReference type="OrthoDB" id="2058679at2"/>
<dbReference type="PANTHER" id="PTHR36444">
    <property type="entry name" value="TRANSCRIPTIONAL REGULATOR PROTEIN YOBU-RELATED"/>
    <property type="match status" value="1"/>
</dbReference>
<dbReference type="InterPro" id="IPR053182">
    <property type="entry name" value="YobU-like_regulator"/>
</dbReference>
<dbReference type="Gene3D" id="3.20.80.10">
    <property type="entry name" value="Regulatory factor, effector binding domain"/>
    <property type="match status" value="1"/>
</dbReference>
<reference evidence="1 2" key="1">
    <citation type="submission" date="2013-08" db="EMBL/GenBank/DDBJ databases">
        <title>An opportunistic ruminal bacterium that causes liver abscesses in cattle.</title>
        <authorList>
            <person name="Benahmed F.H."/>
            <person name="Rasmussen M."/>
            <person name="Harbottle H."/>
            <person name="Soppet D."/>
            <person name="Nagaraja T.G."/>
            <person name="Davidson M."/>
        </authorList>
    </citation>
    <scope>NUCLEOTIDE SEQUENCE [LARGE SCALE GENOMIC DNA]</scope>
    <source>
        <strain evidence="1 2">B35</strain>
    </source>
</reference>
<dbReference type="Proteomes" id="UP000031184">
    <property type="component" value="Unassembled WGS sequence"/>
</dbReference>
<evidence type="ECO:0008006" key="3">
    <source>
        <dbReference type="Google" id="ProtNLM"/>
    </source>
</evidence>
<evidence type="ECO:0000313" key="1">
    <source>
        <dbReference type="EMBL" id="KID49911.1"/>
    </source>
</evidence>
<name>A0A017H2Q6_9FUSO</name>
<dbReference type="RefSeq" id="WP_005954768.1">
    <property type="nucleotide sequence ID" value="NZ_AOJP01000011.1"/>
</dbReference>
<dbReference type="PATRIC" id="fig|1226633.4.peg.386"/>
<evidence type="ECO:0000313" key="2">
    <source>
        <dbReference type="Proteomes" id="UP000031184"/>
    </source>
</evidence>
<proteinExistence type="predicted"/>